<dbReference type="GO" id="GO:0008289">
    <property type="term" value="F:lipid binding"/>
    <property type="evidence" value="ECO:0007669"/>
    <property type="project" value="InterPro"/>
</dbReference>
<dbReference type="Proteomes" id="UP000035680">
    <property type="component" value="Unassembled WGS sequence"/>
</dbReference>
<evidence type="ECO:0000313" key="1">
    <source>
        <dbReference type="Proteomes" id="UP000035680"/>
    </source>
</evidence>
<proteinExistence type="predicted"/>
<dbReference type="WBParaSite" id="SVE_0061600.1">
    <property type="protein sequence ID" value="SVE_0061600.1"/>
    <property type="gene ID" value="SVE_0061600"/>
</dbReference>
<dbReference type="SUPFAM" id="SSF55394">
    <property type="entry name" value="Bactericidal permeability-increasing protein, BPI"/>
    <property type="match status" value="1"/>
</dbReference>
<reference evidence="2" key="2">
    <citation type="submission" date="2015-08" db="UniProtKB">
        <authorList>
            <consortium name="WormBaseParasite"/>
        </authorList>
    </citation>
    <scope>IDENTIFICATION</scope>
</reference>
<name>A0A0K0EVR6_STRVS</name>
<evidence type="ECO:0000313" key="2">
    <source>
        <dbReference type="WBParaSite" id="SVE_0061600.1"/>
    </source>
</evidence>
<keyword evidence="1" id="KW-1185">Reference proteome</keyword>
<reference evidence="1" key="1">
    <citation type="submission" date="2014-07" db="EMBL/GenBank/DDBJ databases">
        <authorList>
            <person name="Martin A.A"/>
            <person name="De Silva N."/>
        </authorList>
    </citation>
    <scope>NUCLEOTIDE SEQUENCE</scope>
</reference>
<dbReference type="STRING" id="75913.A0A0K0EVR6"/>
<dbReference type="Gene3D" id="3.15.10.10">
    <property type="entry name" value="Bactericidal permeability-increasing protein, domain 1"/>
    <property type="match status" value="2"/>
</dbReference>
<organism evidence="1 2">
    <name type="scientific">Strongyloides venezuelensis</name>
    <name type="common">Threadworm</name>
    <dbReference type="NCBI Taxonomy" id="75913"/>
    <lineage>
        <taxon>Eukaryota</taxon>
        <taxon>Metazoa</taxon>
        <taxon>Ecdysozoa</taxon>
        <taxon>Nematoda</taxon>
        <taxon>Chromadorea</taxon>
        <taxon>Rhabditida</taxon>
        <taxon>Tylenchina</taxon>
        <taxon>Panagrolaimomorpha</taxon>
        <taxon>Strongyloidoidea</taxon>
        <taxon>Strongyloididae</taxon>
        <taxon>Strongyloides</taxon>
    </lineage>
</organism>
<accession>A0A0K0EVR6</accession>
<dbReference type="InterPro" id="IPR017943">
    <property type="entry name" value="Bactericidal_perm-incr_a/b_dom"/>
</dbReference>
<dbReference type="AlphaFoldDB" id="A0A0K0EVR6"/>
<sequence length="200" mass="22966">MVAIFLNIQSLNIYLAFNLINVNGNTIPGAQIQFSSVGLNYMSGVAIDYINSAIAEVNMSDIEGFLKFTYHLSQIKIKEFNILNLQMSFNSLHLINLVSIYRKYQEKCQLIINCTANFNIFDIKLHGSLPDDMNDLFRKEIEKHFKEKIEVICQVIERVESDQDVWLTGTFEGFYTYYAPTSNPESSTTSFTIPIRSYIL</sequence>
<protein>
    <submittedName>
        <fullName evidence="2">BPI1 domain-containing protein</fullName>
    </submittedName>
</protein>